<feature type="coiled-coil region" evidence="1">
    <location>
        <begin position="390"/>
        <end position="449"/>
    </location>
</feature>
<sequence length="800" mass="85147">MGRKIGRLPWKSFLLRPADAGMCSACPTGRAPVQQRLRAPAGRQLPQNAGHGEQGGANQLLHVAAGVQQLGAAATLAVVDAAQTDVGDVELEVVHQLVQLVGVDGRRRDAQVLALNEVVEELGEQPEGVGRGLHDGAAHHDGSAEHEDALGLQRKHLARVGDVDHLEEVLNNAGLDGLQDLHEAGRVLLHVQRGRQEGHGGNHLGDAVAHLHVVDEGEEDSDDGGEELAVKGDRQVAHDAVEELERHQRELPVSQAEVEDAQDALDAGSNLLLKHDVPLKVADEQLGGAVRIGGRRAPAVDGDEVGEELDVGGRGLLGRAEQNVENLERVRHEGVHLLLNDDGEGRDEALLDAGQHLDGARPQVDAQEHGEALEEVVVVDGVDGVVRGRLDELDDDVQHHEAALAHVLAEEEEDAHDAAHVKLVGGLRAHQLQQALEGLEERLLDLALVLAREGEKAVQGLRGEVPHGVVAVLQEGGDRRDHRGELGGRQLLPEGEEELQNGHDNEDVLLAALEALRFAEQVAPQVLGEVELLELVVVGRGDVLRELVEDVLDHLPVGVDELLQKVDGGEAAAVPRAGVELALHELEGAVLDEEEVALAEADVGEHDGLDHVREELGVGEGVGARAVGAPGRLEDVQEHPFAQREDDLELAQRPILVEAGLVLLHELPEDAEGVGLAAEVADVDRGVVQSRAAAQLQRRPLAVGPDFGQRCPGGRPEPRLLVEAAVVEVNERVALVVLGLADAAGLVDRVHAHGLLGKEERGGLEELSEVQVAERDALEHLAHCIHSEQQVAVKLAVRSA</sequence>
<dbReference type="AlphaFoldDB" id="A0AAV4LX08"/>
<evidence type="ECO:0000313" key="2">
    <source>
        <dbReference type="EMBL" id="GIX64324.1"/>
    </source>
</evidence>
<organism evidence="2 3">
    <name type="scientific">Babesia caballi</name>
    <dbReference type="NCBI Taxonomy" id="5871"/>
    <lineage>
        <taxon>Eukaryota</taxon>
        <taxon>Sar</taxon>
        <taxon>Alveolata</taxon>
        <taxon>Apicomplexa</taxon>
        <taxon>Aconoidasida</taxon>
        <taxon>Piroplasmida</taxon>
        <taxon>Babesiidae</taxon>
        <taxon>Babesia</taxon>
    </lineage>
</organism>
<dbReference type="Proteomes" id="UP001497744">
    <property type="component" value="Unassembled WGS sequence"/>
</dbReference>
<evidence type="ECO:0000313" key="3">
    <source>
        <dbReference type="Proteomes" id="UP001497744"/>
    </source>
</evidence>
<evidence type="ECO:0000256" key="1">
    <source>
        <dbReference type="SAM" id="Coils"/>
    </source>
</evidence>
<comment type="caution">
    <text evidence="2">The sequence shown here is derived from an EMBL/GenBank/DDBJ whole genome shotgun (WGS) entry which is preliminary data.</text>
</comment>
<gene>
    <name evidence="2" type="ORF">BcabD6B2_37590</name>
</gene>
<protein>
    <submittedName>
        <fullName evidence="2">Aldehyde dehydrogenase family protein</fullName>
    </submittedName>
</protein>
<keyword evidence="3" id="KW-1185">Reference proteome</keyword>
<name>A0AAV4LX08_BABCB</name>
<reference evidence="2 3" key="1">
    <citation type="submission" date="2021-06" db="EMBL/GenBank/DDBJ databases">
        <title>Genome sequence of Babesia caballi.</title>
        <authorList>
            <person name="Yamagishi J."/>
            <person name="Kidaka T."/>
            <person name="Ochi A."/>
        </authorList>
    </citation>
    <scope>NUCLEOTIDE SEQUENCE [LARGE SCALE GENOMIC DNA]</scope>
    <source>
        <strain evidence="2">USDA-D6B2</strain>
    </source>
</reference>
<dbReference type="GeneID" id="94195805"/>
<proteinExistence type="predicted"/>
<accession>A0AAV4LX08</accession>
<keyword evidence="1" id="KW-0175">Coiled coil</keyword>
<dbReference type="RefSeq" id="XP_067716393.1">
    <property type="nucleotide sequence ID" value="XM_067860292.1"/>
</dbReference>
<dbReference type="EMBL" id="BPLF01000003">
    <property type="protein sequence ID" value="GIX64324.1"/>
    <property type="molecule type" value="Genomic_DNA"/>
</dbReference>